<dbReference type="OrthoDB" id="9781034at2"/>
<proteinExistence type="predicted"/>
<organism evidence="2 3">
    <name type="scientific">Solimonas fluminis</name>
    <dbReference type="NCBI Taxonomy" id="2086571"/>
    <lineage>
        <taxon>Bacteria</taxon>
        <taxon>Pseudomonadati</taxon>
        <taxon>Pseudomonadota</taxon>
        <taxon>Gammaproteobacteria</taxon>
        <taxon>Nevskiales</taxon>
        <taxon>Nevskiaceae</taxon>
        <taxon>Solimonas</taxon>
    </lineage>
</organism>
<dbReference type="Gene3D" id="3.40.250.10">
    <property type="entry name" value="Rhodanese-like domain"/>
    <property type="match status" value="2"/>
</dbReference>
<feature type="region of interest" description="Disordered" evidence="1">
    <location>
        <begin position="248"/>
        <end position="275"/>
    </location>
</feature>
<sequence>MAACGGERQAPADGDPAAAIKVNTPAQIAQESAENYDDNLNGLITGKTLKRWKDNWEQERPAGITGKLVIFQQAQGVAGKRFIKPDNDNVFTYREAEWRESRSNGVIEIEGIVLSGAKVDQLLRRYAIDPRKDLIVCAQGVGGGSNAMNMGRCWYTFRYWGVDSRHLAILDGGNDYLSGAWTAADFSDSASPVINRALASVKDLPADNTALQATFVDLINVLPVVDQNVRNDGVFLWDGRSLDQYSAGESSEAGTPLADYTKSFQNGGSRQGHPRGGVQLNWTNLMINGGTGGLFKPKAELRNYLQGGTDAAGKGFVDGSYQLLGAGNAYQAGDTVYLWCETAARAAVANLVSAVILGLPTRLYDGSMIEWNSLTATVDKDGNPLLPADSPWRTDELSFFKLNQPGNIASRTSEGVLPRIRDAYAASADAIIKADKAYKQPATGGSGGSDGGSGGGGGGVVLPPNPCGG</sequence>
<dbReference type="Proteomes" id="UP000238220">
    <property type="component" value="Unassembled WGS sequence"/>
</dbReference>
<reference evidence="2 3" key="1">
    <citation type="submission" date="2018-02" db="EMBL/GenBank/DDBJ databases">
        <title>Genome sequencing of Solimonas sp. HR-BB.</title>
        <authorList>
            <person name="Lee Y."/>
            <person name="Jeon C.O."/>
        </authorList>
    </citation>
    <scope>NUCLEOTIDE SEQUENCE [LARGE SCALE GENOMIC DNA]</scope>
    <source>
        <strain evidence="2 3">HR-BB</strain>
    </source>
</reference>
<feature type="compositionally biased region" description="Gly residues" evidence="1">
    <location>
        <begin position="444"/>
        <end position="460"/>
    </location>
</feature>
<comment type="caution">
    <text evidence="2">The sequence shown here is derived from an EMBL/GenBank/DDBJ whole genome shotgun (WGS) entry which is preliminary data.</text>
</comment>
<dbReference type="AlphaFoldDB" id="A0A2S5TE79"/>
<feature type="region of interest" description="Disordered" evidence="1">
    <location>
        <begin position="439"/>
        <end position="469"/>
    </location>
</feature>
<dbReference type="InterPro" id="IPR036873">
    <property type="entry name" value="Rhodanese-like_dom_sf"/>
</dbReference>
<evidence type="ECO:0000313" key="3">
    <source>
        <dbReference type="Proteomes" id="UP000238220"/>
    </source>
</evidence>
<dbReference type="EMBL" id="PSNW01000008">
    <property type="protein sequence ID" value="PPE73222.1"/>
    <property type="molecule type" value="Genomic_DNA"/>
</dbReference>
<evidence type="ECO:0000313" key="2">
    <source>
        <dbReference type="EMBL" id="PPE73222.1"/>
    </source>
</evidence>
<keyword evidence="3" id="KW-1185">Reference proteome</keyword>
<dbReference type="SUPFAM" id="SSF52821">
    <property type="entry name" value="Rhodanese/Cell cycle control phosphatase"/>
    <property type="match status" value="1"/>
</dbReference>
<evidence type="ECO:0008006" key="4">
    <source>
        <dbReference type="Google" id="ProtNLM"/>
    </source>
</evidence>
<evidence type="ECO:0000256" key="1">
    <source>
        <dbReference type="SAM" id="MobiDB-lite"/>
    </source>
</evidence>
<gene>
    <name evidence="2" type="ORF">C3942_15070</name>
</gene>
<protein>
    <recommendedName>
        <fullName evidence="4">Sulfurtransferase</fullName>
    </recommendedName>
</protein>
<accession>A0A2S5TE79</accession>
<name>A0A2S5TE79_9GAMM</name>